<dbReference type="CDD" id="cd00170">
    <property type="entry name" value="SEC14"/>
    <property type="match status" value="1"/>
</dbReference>
<sequence>MEIIKNEQDGVAEIRGLIKEFLNGGEGSPKVREYLSSVIDDDSLLLIYLKGRKCRVKHAWETLKRKAEVRFNEYPEVFPETPPESCYQLQKKGGTGVLKERDEFGRRVICFNTVDWDPDEMSIQQLTTTLTFFMDKILMDEDAITNGILMVQNCDQVGWKHAKEYTLPVMLRFLNIFWYAYPFKFEGLYYFNCPSYVRYIFNMMKPFLPKKIKERLIISTKDKKFDLLHTKLSPKILPKFLGGDLGNHDALEFEFLPPMK</sequence>
<gene>
    <name evidence="2" type="ORF">ODALV1_LOCUS17444</name>
</gene>
<proteinExistence type="predicted"/>
<dbReference type="SMART" id="SM00516">
    <property type="entry name" value="SEC14"/>
    <property type="match status" value="1"/>
</dbReference>
<dbReference type="Gene3D" id="3.40.525.10">
    <property type="entry name" value="CRAL-TRIO lipid binding domain"/>
    <property type="match status" value="1"/>
</dbReference>
<dbReference type="PANTHER" id="PTHR10174">
    <property type="entry name" value="ALPHA-TOCOPHEROL TRANSFER PROTEIN-RELATED"/>
    <property type="match status" value="1"/>
</dbReference>
<dbReference type="EMBL" id="CAXLJM020000053">
    <property type="protein sequence ID" value="CAL8116913.1"/>
    <property type="molecule type" value="Genomic_DNA"/>
</dbReference>
<comment type="caution">
    <text evidence="2">The sequence shown here is derived from an EMBL/GenBank/DDBJ whole genome shotgun (WGS) entry which is preliminary data.</text>
</comment>
<evidence type="ECO:0000313" key="2">
    <source>
        <dbReference type="EMBL" id="CAL8116913.1"/>
    </source>
</evidence>
<name>A0ABP1R132_9HEXA</name>
<feature type="domain" description="CRAL-TRIO" evidence="1">
    <location>
        <begin position="82"/>
        <end position="249"/>
    </location>
</feature>
<dbReference type="InterPro" id="IPR036865">
    <property type="entry name" value="CRAL-TRIO_dom_sf"/>
</dbReference>
<reference evidence="2 3" key="1">
    <citation type="submission" date="2024-08" db="EMBL/GenBank/DDBJ databases">
        <authorList>
            <person name="Cucini C."/>
            <person name="Frati F."/>
        </authorList>
    </citation>
    <scope>NUCLEOTIDE SEQUENCE [LARGE SCALE GENOMIC DNA]</scope>
</reference>
<dbReference type="SUPFAM" id="SSF52087">
    <property type="entry name" value="CRAL/TRIO domain"/>
    <property type="match status" value="1"/>
</dbReference>
<dbReference type="PROSITE" id="PS50191">
    <property type="entry name" value="CRAL_TRIO"/>
    <property type="match status" value="1"/>
</dbReference>
<dbReference type="Proteomes" id="UP001642540">
    <property type="component" value="Unassembled WGS sequence"/>
</dbReference>
<dbReference type="InterPro" id="IPR001251">
    <property type="entry name" value="CRAL-TRIO_dom"/>
</dbReference>
<dbReference type="Pfam" id="PF00650">
    <property type="entry name" value="CRAL_TRIO"/>
    <property type="match status" value="1"/>
</dbReference>
<evidence type="ECO:0000259" key="1">
    <source>
        <dbReference type="PROSITE" id="PS50191"/>
    </source>
</evidence>
<dbReference type="PRINTS" id="PR00180">
    <property type="entry name" value="CRETINALDHBP"/>
</dbReference>
<protein>
    <recommendedName>
        <fullName evidence="1">CRAL-TRIO domain-containing protein</fullName>
    </recommendedName>
</protein>
<accession>A0ABP1R132</accession>
<evidence type="ECO:0000313" key="3">
    <source>
        <dbReference type="Proteomes" id="UP001642540"/>
    </source>
</evidence>
<organism evidence="2 3">
    <name type="scientific">Orchesella dallaii</name>
    <dbReference type="NCBI Taxonomy" id="48710"/>
    <lineage>
        <taxon>Eukaryota</taxon>
        <taxon>Metazoa</taxon>
        <taxon>Ecdysozoa</taxon>
        <taxon>Arthropoda</taxon>
        <taxon>Hexapoda</taxon>
        <taxon>Collembola</taxon>
        <taxon>Entomobryomorpha</taxon>
        <taxon>Entomobryoidea</taxon>
        <taxon>Orchesellidae</taxon>
        <taxon>Orchesellinae</taxon>
        <taxon>Orchesella</taxon>
    </lineage>
</organism>
<keyword evidence="3" id="KW-1185">Reference proteome</keyword>
<dbReference type="PANTHER" id="PTHR10174:SF208">
    <property type="entry name" value="CRAL-TRIO DOMAIN-CONTAINING PROTEIN DDB_G0278031"/>
    <property type="match status" value="1"/>
</dbReference>